<proteinExistence type="predicted"/>
<organism evidence="2 3">
    <name type="scientific">Candidatus Abawacabacteria bacterium RBG_16_42_10</name>
    <dbReference type="NCBI Taxonomy" id="1817814"/>
    <lineage>
        <taxon>Bacteria</taxon>
        <taxon>Candidatus Abawacaibacteriota</taxon>
    </lineage>
</organism>
<sequence>MIKEKNKDPEQSSGQRLNLRDVAQLIKRSTKSVRNYIKADKLKAAKVDSVNGPEYSFEIHDVVTFAKSFLSLDLVIGDTVSKASKYQVVSDGEENPLEDHVSASANKETLASDQALSVPFHGRKLDLSQFAQILLTLENDKVKLVEEFGEYKARLAYKVGQLESQVKHLETETHEKEKLKKKVSDLERNYRVRDMDARQLLSMKEFYEKKPWWKFWQKFDIEDSERLVGGSN</sequence>
<accession>A0A1F4XJG2</accession>
<dbReference type="AlphaFoldDB" id="A0A1F4XJG2"/>
<reference evidence="2 3" key="1">
    <citation type="journal article" date="2016" name="Nat. Commun.">
        <title>Thousands of microbial genomes shed light on interconnected biogeochemical processes in an aquifer system.</title>
        <authorList>
            <person name="Anantharaman K."/>
            <person name="Brown C.T."/>
            <person name="Hug L.A."/>
            <person name="Sharon I."/>
            <person name="Castelle C.J."/>
            <person name="Probst A.J."/>
            <person name="Thomas B.C."/>
            <person name="Singh A."/>
            <person name="Wilkins M.J."/>
            <person name="Karaoz U."/>
            <person name="Brodie E.L."/>
            <person name="Williams K.H."/>
            <person name="Hubbard S.S."/>
            <person name="Banfield J.F."/>
        </authorList>
    </citation>
    <scope>NUCLEOTIDE SEQUENCE [LARGE SCALE GENOMIC DNA]</scope>
</reference>
<comment type="caution">
    <text evidence="2">The sequence shown here is derived from an EMBL/GenBank/DDBJ whole genome shotgun (WGS) entry which is preliminary data.</text>
</comment>
<feature type="coiled-coil region" evidence="1">
    <location>
        <begin position="152"/>
        <end position="189"/>
    </location>
</feature>
<dbReference type="EMBL" id="MEWR01000019">
    <property type="protein sequence ID" value="OGC81779.1"/>
    <property type="molecule type" value="Genomic_DNA"/>
</dbReference>
<gene>
    <name evidence="2" type="ORF">A2V81_04370</name>
</gene>
<evidence type="ECO:0000313" key="2">
    <source>
        <dbReference type="EMBL" id="OGC81779.1"/>
    </source>
</evidence>
<name>A0A1F4XJG2_9BACT</name>
<evidence type="ECO:0000256" key="1">
    <source>
        <dbReference type="SAM" id="Coils"/>
    </source>
</evidence>
<dbReference type="Proteomes" id="UP000177614">
    <property type="component" value="Unassembled WGS sequence"/>
</dbReference>
<protein>
    <recommendedName>
        <fullName evidence="4">Helix-turn-helix domain-containing protein</fullName>
    </recommendedName>
</protein>
<evidence type="ECO:0008006" key="4">
    <source>
        <dbReference type="Google" id="ProtNLM"/>
    </source>
</evidence>
<evidence type="ECO:0000313" key="3">
    <source>
        <dbReference type="Proteomes" id="UP000177614"/>
    </source>
</evidence>
<keyword evidence="1" id="KW-0175">Coiled coil</keyword>